<name>A0A3A9K2C5_9BACI</name>
<dbReference type="Gene3D" id="2.60.120.430">
    <property type="entry name" value="Galactose-binding lectin"/>
    <property type="match status" value="1"/>
</dbReference>
<feature type="region of interest" description="Disordered" evidence="3">
    <location>
        <begin position="35"/>
        <end position="56"/>
    </location>
</feature>
<sequence length="375" mass="42635">MNDYFHQIFKLNCDNKHVDSLVDVTSIDFKKGWIERKPPKNDDETEPSFPGEYASKPQSSFCMKVPNGNYLVTMTFSSDSCDSMTTVKANNGHIVLKDVHVKKRGTRKLSFTSRVDDYLLKLALLPEIKGDLSVEVELVSSMPTIFLAGDSTMTDDSSSMYPFTGWGQMFSLFLSNQIAVANHAKSGRSSRSFIEEGRLDKIWKDTKRGDILMIQFSHNDEKPDERGTDPKTTFPAYLMEYIVGARERGVTPVLITPMHRRFFDEGGKVKDTHGPYIKAIEKLSIEESVPLIPLDRKSKELYEKLGVEGSKKLFMWLQENEYPNFAEALEDNTHFNVEGAVELACLVAESIQEENIQSLIKYLKLKEFQTEEPPL</sequence>
<evidence type="ECO:0000256" key="2">
    <source>
        <dbReference type="ARBA" id="ARBA00022801"/>
    </source>
</evidence>
<dbReference type="RefSeq" id="WP_110934704.1">
    <property type="nucleotide sequence ID" value="NZ_KZ614146.1"/>
</dbReference>
<organism evidence="4 5">
    <name type="scientific">Salipaludibacillus neizhouensis</name>
    <dbReference type="NCBI Taxonomy" id="885475"/>
    <lineage>
        <taxon>Bacteria</taxon>
        <taxon>Bacillati</taxon>
        <taxon>Bacillota</taxon>
        <taxon>Bacilli</taxon>
        <taxon>Bacillales</taxon>
        <taxon>Bacillaceae</taxon>
    </lineage>
</organism>
<reference evidence="4 5" key="1">
    <citation type="submission" date="2017-10" db="EMBL/GenBank/DDBJ databases">
        <title>Bacillus sp. nov., a halophilic bacterium isolated from a Keqin Lake.</title>
        <authorList>
            <person name="Wang H."/>
        </authorList>
    </citation>
    <scope>NUCLEOTIDE SEQUENCE [LARGE SCALE GENOMIC DNA]</scope>
    <source>
        <strain evidence="4 5">KCTC 13187</strain>
    </source>
</reference>
<dbReference type="EMBL" id="PDOE01000005">
    <property type="protein sequence ID" value="RKL66877.1"/>
    <property type="molecule type" value="Genomic_DNA"/>
</dbReference>
<dbReference type="InterPro" id="IPR001087">
    <property type="entry name" value="GDSL"/>
</dbReference>
<evidence type="ECO:0000313" key="4">
    <source>
        <dbReference type="EMBL" id="RKL66877.1"/>
    </source>
</evidence>
<accession>A0A3A9K2C5</accession>
<gene>
    <name evidence="4" type="ORF">CR203_13695</name>
</gene>
<dbReference type="PANTHER" id="PTHR43695">
    <property type="entry name" value="PUTATIVE (AFU_ORTHOLOGUE AFUA_2G17250)-RELATED"/>
    <property type="match status" value="1"/>
</dbReference>
<proteinExistence type="inferred from homology"/>
<evidence type="ECO:0000256" key="3">
    <source>
        <dbReference type="SAM" id="MobiDB-lite"/>
    </source>
</evidence>
<keyword evidence="2" id="KW-0378">Hydrolase</keyword>
<dbReference type="Proteomes" id="UP000281498">
    <property type="component" value="Unassembled WGS sequence"/>
</dbReference>
<dbReference type="OrthoDB" id="9807041at2"/>
<dbReference type="PANTHER" id="PTHR43695:SF1">
    <property type="entry name" value="RHAMNOGALACTURONAN ACETYLESTERASE"/>
    <property type="match status" value="1"/>
</dbReference>
<dbReference type="CDD" id="cd01821">
    <property type="entry name" value="Rhamnogalacturan_acetylesterase_like"/>
    <property type="match status" value="1"/>
</dbReference>
<dbReference type="InterPro" id="IPR037459">
    <property type="entry name" value="RhgT-like"/>
</dbReference>
<dbReference type="Pfam" id="PF00657">
    <property type="entry name" value="Lipase_GDSL"/>
    <property type="match status" value="1"/>
</dbReference>
<keyword evidence="5" id="KW-1185">Reference proteome</keyword>
<protein>
    <submittedName>
        <fullName evidence="4">GDSL family lipase</fullName>
    </submittedName>
</protein>
<dbReference type="Gene3D" id="3.40.50.1110">
    <property type="entry name" value="SGNH hydrolase"/>
    <property type="match status" value="1"/>
</dbReference>
<dbReference type="SUPFAM" id="SSF52266">
    <property type="entry name" value="SGNH hydrolase"/>
    <property type="match status" value="1"/>
</dbReference>
<dbReference type="InterPro" id="IPR036514">
    <property type="entry name" value="SGNH_hydro_sf"/>
</dbReference>
<dbReference type="GO" id="GO:0016788">
    <property type="term" value="F:hydrolase activity, acting on ester bonds"/>
    <property type="evidence" value="ECO:0007669"/>
    <property type="project" value="InterPro"/>
</dbReference>
<dbReference type="AlphaFoldDB" id="A0A3A9K2C5"/>
<comment type="similarity">
    <text evidence="1">Belongs to the 'GDSL' lipolytic enzyme family.</text>
</comment>
<evidence type="ECO:0000313" key="5">
    <source>
        <dbReference type="Proteomes" id="UP000281498"/>
    </source>
</evidence>
<comment type="caution">
    <text evidence="4">The sequence shown here is derived from an EMBL/GenBank/DDBJ whole genome shotgun (WGS) entry which is preliminary data.</text>
</comment>
<evidence type="ECO:0000256" key="1">
    <source>
        <dbReference type="ARBA" id="ARBA00008668"/>
    </source>
</evidence>